<accession>A0ABS9GJL7</accession>
<evidence type="ECO:0000313" key="2">
    <source>
        <dbReference type="EMBL" id="MCF5545923.1"/>
    </source>
</evidence>
<gene>
    <name evidence="2" type="ORF">GIV68_14395</name>
</gene>
<proteinExistence type="predicted"/>
<feature type="region of interest" description="Disordered" evidence="1">
    <location>
        <begin position="1"/>
        <end position="38"/>
    </location>
</feature>
<dbReference type="RefSeq" id="WP_236371607.1">
    <property type="nucleotide sequence ID" value="NZ_WKAT01000026.1"/>
</dbReference>
<keyword evidence="3" id="KW-1185">Reference proteome</keyword>
<dbReference type="Proteomes" id="UP000814158">
    <property type="component" value="Unassembled WGS sequence"/>
</dbReference>
<sequence length="86" mass="9441">MHTPASDPASKVEGSGGSIEKHKYDETPYPGNSKHSNKNGTALFQVLRRYSLLNSCTDPYIAADQFYTLKTGNDSNAKALRMLVFS</sequence>
<organism evidence="2 3">
    <name type="scientific">Pseudomonas salomonii</name>
    <dbReference type="NCBI Taxonomy" id="191391"/>
    <lineage>
        <taxon>Bacteria</taxon>
        <taxon>Pseudomonadati</taxon>
        <taxon>Pseudomonadota</taxon>
        <taxon>Gammaproteobacteria</taxon>
        <taxon>Pseudomonadales</taxon>
        <taxon>Pseudomonadaceae</taxon>
        <taxon>Pseudomonas</taxon>
    </lineage>
</organism>
<evidence type="ECO:0000256" key="1">
    <source>
        <dbReference type="SAM" id="MobiDB-lite"/>
    </source>
</evidence>
<reference evidence="2 3" key="1">
    <citation type="submission" date="2019-11" db="EMBL/GenBank/DDBJ databases">
        <title>Epiphytic Pseudomonas syringae from cherry orchards.</title>
        <authorList>
            <person name="Hulin M.T."/>
        </authorList>
    </citation>
    <scope>NUCLEOTIDE SEQUENCE [LARGE SCALE GENOMIC DNA]</scope>
    <source>
        <strain evidence="2 3">PA-3-2A</strain>
    </source>
</reference>
<comment type="caution">
    <text evidence="2">The sequence shown here is derived from an EMBL/GenBank/DDBJ whole genome shotgun (WGS) entry which is preliminary data.</text>
</comment>
<name>A0ABS9GJL7_9PSED</name>
<protein>
    <submittedName>
        <fullName evidence="2">Uncharacterized protein</fullName>
    </submittedName>
</protein>
<evidence type="ECO:0000313" key="3">
    <source>
        <dbReference type="Proteomes" id="UP000814158"/>
    </source>
</evidence>
<dbReference type="EMBL" id="WKAT01000026">
    <property type="protein sequence ID" value="MCF5545923.1"/>
    <property type="molecule type" value="Genomic_DNA"/>
</dbReference>